<dbReference type="EMBL" id="BPLR01020209">
    <property type="protein sequence ID" value="GIX75917.1"/>
    <property type="molecule type" value="Genomic_DNA"/>
</dbReference>
<keyword evidence="2" id="KW-1185">Reference proteome</keyword>
<protein>
    <submittedName>
        <fullName evidence="1">Uncharacterized protein</fullName>
    </submittedName>
</protein>
<accession>A0AAV4MU18</accession>
<sequence>MSASGVRGHSERHWISGGGIEVAPIINYSTTNSFAAAIVAAAPPKGKEGFVLAGFSVSGICCHPVLNICIDFDTFLFSYALPSYLTLVGD</sequence>
<reference evidence="1 2" key="1">
    <citation type="submission" date="2021-06" db="EMBL/GenBank/DDBJ databases">
        <title>Caerostris extrusa draft genome.</title>
        <authorList>
            <person name="Kono N."/>
            <person name="Arakawa K."/>
        </authorList>
    </citation>
    <scope>NUCLEOTIDE SEQUENCE [LARGE SCALE GENOMIC DNA]</scope>
</reference>
<name>A0AAV4MU18_CAEEX</name>
<organism evidence="1 2">
    <name type="scientific">Caerostris extrusa</name>
    <name type="common">Bark spider</name>
    <name type="synonym">Caerostris bankana</name>
    <dbReference type="NCBI Taxonomy" id="172846"/>
    <lineage>
        <taxon>Eukaryota</taxon>
        <taxon>Metazoa</taxon>
        <taxon>Ecdysozoa</taxon>
        <taxon>Arthropoda</taxon>
        <taxon>Chelicerata</taxon>
        <taxon>Arachnida</taxon>
        <taxon>Araneae</taxon>
        <taxon>Araneomorphae</taxon>
        <taxon>Entelegynae</taxon>
        <taxon>Araneoidea</taxon>
        <taxon>Araneidae</taxon>
        <taxon>Caerostris</taxon>
    </lineage>
</organism>
<proteinExistence type="predicted"/>
<comment type="caution">
    <text evidence="1">The sequence shown here is derived from an EMBL/GenBank/DDBJ whole genome shotgun (WGS) entry which is preliminary data.</text>
</comment>
<evidence type="ECO:0000313" key="1">
    <source>
        <dbReference type="EMBL" id="GIX75917.1"/>
    </source>
</evidence>
<dbReference type="AlphaFoldDB" id="A0AAV4MU18"/>
<gene>
    <name evidence="1" type="ORF">CEXT_282051</name>
</gene>
<dbReference type="Proteomes" id="UP001054945">
    <property type="component" value="Unassembled WGS sequence"/>
</dbReference>
<evidence type="ECO:0000313" key="2">
    <source>
        <dbReference type="Proteomes" id="UP001054945"/>
    </source>
</evidence>